<dbReference type="AlphaFoldDB" id="A0A146JYL3"/>
<name>A0A146JYL3_9EUKA</name>
<organism evidence="1">
    <name type="scientific">Trepomonas sp. PC1</name>
    <dbReference type="NCBI Taxonomy" id="1076344"/>
    <lineage>
        <taxon>Eukaryota</taxon>
        <taxon>Metamonada</taxon>
        <taxon>Diplomonadida</taxon>
        <taxon>Hexamitidae</taxon>
        <taxon>Hexamitinae</taxon>
        <taxon>Trepomonas</taxon>
    </lineage>
</organism>
<proteinExistence type="predicted"/>
<protein>
    <submittedName>
        <fullName evidence="1">Uncharacterized protein</fullName>
    </submittedName>
</protein>
<reference evidence="1" key="1">
    <citation type="submission" date="2015-07" db="EMBL/GenBank/DDBJ databases">
        <title>Adaptation to a free-living lifestyle via gene acquisitions in the diplomonad Trepomonas sp. PC1.</title>
        <authorList>
            <person name="Xu F."/>
            <person name="Jerlstrom-Hultqvist J."/>
            <person name="Kolisko M."/>
            <person name="Simpson A.G.B."/>
            <person name="Roger A.J."/>
            <person name="Svard S.G."/>
            <person name="Andersson J.O."/>
        </authorList>
    </citation>
    <scope>NUCLEOTIDE SEQUENCE</scope>
    <source>
        <strain evidence="1">PC1</strain>
    </source>
</reference>
<accession>A0A146JYL3</accession>
<evidence type="ECO:0000313" key="1">
    <source>
        <dbReference type="EMBL" id="JAP89627.1"/>
    </source>
</evidence>
<sequence length="461" mass="54160">KKVNLKKLEALSENLVQIDILQILDLDKLSLSLKGDEMISTILQITNKDEGEMLLLKLIYYHQASRNNPYDTYQFINQQIEGQQMFEYCFDQIPILMAELNINIKLKIINKKDDHYIALESLQEVFKYLMQSKTQSNQKIYMFHDDLMKLNECTSIKQQIQQLKYISNICFRNNADKELNLIPADIVALQLINTANKKVAQELLAYFAERFKVLKTAEVEQPTQIDLQQYISQITDYHEQQVNVMSSKQQQVISLDDKLKILEEKVKFFVLNFKKKKSPLQMNQISQSKIPEANRKSTEQFQLSSYLDSIFDLLPYTDAFQFNPANLSHKTRIFQEVYKFAFATYKNQEVSYNLKQIFSVQKEVNQLIGIVLKNPGEIKPFLIKNASKVKFVLKIPFKKERLQTKKDFQEVLTFLQLKYFEAEQKVVVTALDLFLLEGFRLKENQGAFEELQKRSQDWKVV</sequence>
<dbReference type="EMBL" id="GDID01006979">
    <property type="protein sequence ID" value="JAP89627.1"/>
    <property type="molecule type" value="Transcribed_RNA"/>
</dbReference>
<feature type="non-terminal residue" evidence="1">
    <location>
        <position position="1"/>
    </location>
</feature>
<gene>
    <name evidence="1" type="ORF">TPC1_30878</name>
</gene>